<reference evidence="2" key="1">
    <citation type="journal article" date="2022" name="Nat. Commun.">
        <title>Chromosome evolution and the genetic basis of agronomically important traits in greater yam.</title>
        <authorList>
            <person name="Bredeson J.V."/>
            <person name="Lyons J.B."/>
            <person name="Oniyinde I.O."/>
            <person name="Okereke N.R."/>
            <person name="Kolade O."/>
            <person name="Nnabue I."/>
            <person name="Nwadili C.O."/>
            <person name="Hribova E."/>
            <person name="Parker M."/>
            <person name="Nwogha J."/>
            <person name="Shu S."/>
            <person name="Carlson J."/>
            <person name="Kariba R."/>
            <person name="Muthemba S."/>
            <person name="Knop K."/>
            <person name="Barton G.J."/>
            <person name="Sherwood A.V."/>
            <person name="Lopez-Montes A."/>
            <person name="Asiedu R."/>
            <person name="Jamnadass R."/>
            <person name="Muchugi A."/>
            <person name="Goodstein D."/>
            <person name="Egesi C.N."/>
            <person name="Featherston J."/>
            <person name="Asfaw A."/>
            <person name="Simpson G.G."/>
            <person name="Dolezel J."/>
            <person name="Hendre P.S."/>
            <person name="Van Deynze A."/>
            <person name="Kumar P.L."/>
            <person name="Obidiegwu J.E."/>
            <person name="Bhattacharjee R."/>
            <person name="Rokhsar D.S."/>
        </authorList>
    </citation>
    <scope>NUCLEOTIDE SEQUENCE [LARGE SCALE GENOMIC DNA]</scope>
    <source>
        <strain evidence="2">cv. TDa95/00328</strain>
    </source>
</reference>
<sequence length="89" mass="10521">MPHKVPQEMSKEDLKKWLFDNMDSNKDGRISMKELHRALKELGHSFGWLKTFRAFWFSDTNWNGAIDTDSEIDKLITYAQNMWGIKVTN</sequence>
<gene>
    <name evidence="1" type="ORF">IHE45_19G043200</name>
</gene>
<accession>A0ACB7TXQ0</accession>
<name>A0ACB7TXQ0_DIOAL</name>
<comment type="caution">
    <text evidence="1">The sequence shown here is derived from an EMBL/GenBank/DDBJ whole genome shotgun (WGS) entry which is preliminary data.</text>
</comment>
<evidence type="ECO:0000313" key="2">
    <source>
        <dbReference type="Proteomes" id="UP000827976"/>
    </source>
</evidence>
<proteinExistence type="predicted"/>
<protein>
    <submittedName>
        <fullName evidence="1">EF-hand-containing protein</fullName>
    </submittedName>
</protein>
<organism evidence="1 2">
    <name type="scientific">Dioscorea alata</name>
    <name type="common">Purple yam</name>
    <dbReference type="NCBI Taxonomy" id="55571"/>
    <lineage>
        <taxon>Eukaryota</taxon>
        <taxon>Viridiplantae</taxon>
        <taxon>Streptophyta</taxon>
        <taxon>Embryophyta</taxon>
        <taxon>Tracheophyta</taxon>
        <taxon>Spermatophyta</taxon>
        <taxon>Magnoliopsida</taxon>
        <taxon>Liliopsida</taxon>
        <taxon>Dioscoreales</taxon>
        <taxon>Dioscoreaceae</taxon>
        <taxon>Dioscorea</taxon>
    </lineage>
</organism>
<dbReference type="Proteomes" id="UP000827976">
    <property type="component" value="Chromosome 19"/>
</dbReference>
<keyword evidence="2" id="KW-1185">Reference proteome</keyword>
<evidence type="ECO:0000313" key="1">
    <source>
        <dbReference type="EMBL" id="KAH7652838.1"/>
    </source>
</evidence>
<dbReference type="EMBL" id="CM037029">
    <property type="protein sequence ID" value="KAH7652838.1"/>
    <property type="molecule type" value="Genomic_DNA"/>
</dbReference>